<protein>
    <recommendedName>
        <fullName evidence="2">Outer membrane protein beta-barrel domain-containing protein</fullName>
    </recommendedName>
</protein>
<evidence type="ECO:0000313" key="3">
    <source>
        <dbReference type="EMBL" id="EOR95408.1"/>
    </source>
</evidence>
<accession>R9GUP1</accession>
<evidence type="ECO:0000256" key="1">
    <source>
        <dbReference type="ARBA" id="ARBA00022729"/>
    </source>
</evidence>
<evidence type="ECO:0000259" key="2">
    <source>
        <dbReference type="Pfam" id="PF13505"/>
    </source>
</evidence>
<dbReference type="STRING" id="1150600.ADIARSV_1409"/>
<dbReference type="eggNOG" id="ENOG50330ZN">
    <property type="taxonomic scope" value="Bacteria"/>
</dbReference>
<organism evidence="3 4">
    <name type="scientific">Arcticibacter svalbardensis MN12-7</name>
    <dbReference type="NCBI Taxonomy" id="1150600"/>
    <lineage>
        <taxon>Bacteria</taxon>
        <taxon>Pseudomonadati</taxon>
        <taxon>Bacteroidota</taxon>
        <taxon>Sphingobacteriia</taxon>
        <taxon>Sphingobacteriales</taxon>
        <taxon>Sphingobacteriaceae</taxon>
        <taxon>Arcticibacter</taxon>
    </lineage>
</organism>
<dbReference type="EMBL" id="AQPN01000051">
    <property type="protein sequence ID" value="EOR95408.1"/>
    <property type="molecule type" value="Genomic_DNA"/>
</dbReference>
<dbReference type="Pfam" id="PF13505">
    <property type="entry name" value="OMP_b-brl"/>
    <property type="match status" value="1"/>
</dbReference>
<proteinExistence type="predicted"/>
<dbReference type="AlphaFoldDB" id="R9GUP1"/>
<keyword evidence="1" id="KW-0732">Signal</keyword>
<sequence length="189" mass="21108">MFLLSSYTLFSQIPAKGHYVGVSYSFSDGYLHQKELLLGTAGVSKESTQKFSLHYTYQKSKHIGIESGLSLLTHKFNVTPAPMGQPQVSRAEEIQLLSMPVYVKYTFLNYFYLNGGLSFDLDIKNTAELDNQSGIGLGAGAGAQYFFNNKIGLFVNPQLVFHSLLNFNDETHPRKLYEANVTIGLSYKL</sequence>
<gene>
    <name evidence="3" type="ORF">ADIARSV_1409</name>
</gene>
<evidence type="ECO:0000313" key="4">
    <source>
        <dbReference type="Proteomes" id="UP000014174"/>
    </source>
</evidence>
<dbReference type="SUPFAM" id="SSF56925">
    <property type="entry name" value="OMPA-like"/>
    <property type="match status" value="1"/>
</dbReference>
<keyword evidence="4" id="KW-1185">Reference proteome</keyword>
<name>R9GUP1_9SPHI</name>
<dbReference type="InterPro" id="IPR027385">
    <property type="entry name" value="Beta-barrel_OMP"/>
</dbReference>
<feature type="domain" description="Outer membrane protein beta-barrel" evidence="2">
    <location>
        <begin position="12"/>
        <end position="188"/>
    </location>
</feature>
<dbReference type="InterPro" id="IPR011250">
    <property type="entry name" value="OMP/PagP_B-barrel"/>
</dbReference>
<dbReference type="Proteomes" id="UP000014174">
    <property type="component" value="Unassembled WGS sequence"/>
</dbReference>
<dbReference type="Gene3D" id="2.40.160.20">
    <property type="match status" value="1"/>
</dbReference>
<comment type="caution">
    <text evidence="3">The sequence shown here is derived from an EMBL/GenBank/DDBJ whole genome shotgun (WGS) entry which is preliminary data.</text>
</comment>
<reference evidence="3 4" key="1">
    <citation type="journal article" date="2013" name="Genome Announc.">
        <title>Draft Genome Sequence of Arcticibacter svalbardensis Strain MN12-7T, a Member of the Family Sphingobacteriaceae Isolated from an Arctic Soil Sample.</title>
        <authorList>
            <person name="Shivaji S."/>
            <person name="Ara S."/>
            <person name="Prasad S."/>
            <person name="Manasa B.P."/>
            <person name="Begum Z."/>
            <person name="Singh A."/>
            <person name="Kumar Pinnaka A."/>
        </authorList>
    </citation>
    <scope>NUCLEOTIDE SEQUENCE [LARGE SCALE GENOMIC DNA]</scope>
    <source>
        <strain evidence="3 4">MN12-7</strain>
    </source>
</reference>